<dbReference type="EMBL" id="LSNE01000005">
    <property type="protein sequence ID" value="KXI28969.1"/>
    <property type="molecule type" value="Genomic_DNA"/>
</dbReference>
<evidence type="ECO:0000313" key="2">
    <source>
        <dbReference type="Proteomes" id="UP000070299"/>
    </source>
</evidence>
<gene>
    <name evidence="1" type="ORF">AX660_12395</name>
</gene>
<accession>A0A136A163</accession>
<dbReference type="InterPro" id="IPR010260">
    <property type="entry name" value="AlpA"/>
</dbReference>
<dbReference type="Pfam" id="PF05930">
    <property type="entry name" value="Phage_AlpA"/>
    <property type="match status" value="1"/>
</dbReference>
<dbReference type="OrthoDB" id="8455288at2"/>
<protein>
    <submittedName>
        <fullName evidence="1">Uncharacterized protein</fullName>
    </submittedName>
</protein>
<dbReference type="RefSeq" id="WP_068375894.1">
    <property type="nucleotide sequence ID" value="NZ_LSNE01000005.1"/>
</dbReference>
<evidence type="ECO:0000313" key="1">
    <source>
        <dbReference type="EMBL" id="KXI28969.1"/>
    </source>
</evidence>
<name>A0A136A163_9ALTE</name>
<dbReference type="Proteomes" id="UP000070299">
    <property type="component" value="Unassembled WGS sequence"/>
</dbReference>
<organism evidence="1 2">
    <name type="scientific">Paraglaciecola hydrolytica</name>
    <dbReference type="NCBI Taxonomy" id="1799789"/>
    <lineage>
        <taxon>Bacteria</taxon>
        <taxon>Pseudomonadati</taxon>
        <taxon>Pseudomonadota</taxon>
        <taxon>Gammaproteobacteria</taxon>
        <taxon>Alteromonadales</taxon>
        <taxon>Alteromonadaceae</taxon>
        <taxon>Paraglaciecola</taxon>
    </lineage>
</organism>
<reference evidence="2" key="1">
    <citation type="submission" date="2016-02" db="EMBL/GenBank/DDBJ databases">
        <authorList>
            <person name="Schultz-Johansen M."/>
            <person name="Glaring M.A."/>
            <person name="Bech P.K."/>
            <person name="Stougaard P."/>
        </authorList>
    </citation>
    <scope>NUCLEOTIDE SEQUENCE [LARGE SCALE GENOMIC DNA]</scope>
    <source>
        <strain evidence="2">S66</strain>
    </source>
</reference>
<proteinExistence type="predicted"/>
<dbReference type="AlphaFoldDB" id="A0A136A163"/>
<keyword evidence="2" id="KW-1185">Reference proteome</keyword>
<sequence>MKTNIQLIINRKPEVIKRLGISKATFHTRINQNLLPPPISLGERARGYLQHEIDAVIAAMVAGKSNEEVKLLVSDLVAQRKLAA</sequence>
<comment type="caution">
    <text evidence="1">The sequence shown here is derived from an EMBL/GenBank/DDBJ whole genome shotgun (WGS) entry which is preliminary data.</text>
</comment>
<dbReference type="STRING" id="1799789.AX660_12395"/>